<dbReference type="InterPro" id="IPR013736">
    <property type="entry name" value="Xaa-Pro_dipept_C"/>
</dbReference>
<reference evidence="3 4" key="1">
    <citation type="submission" date="2013-10" db="EMBL/GenBank/DDBJ databases">
        <title>Salinisphaera orenii MK-B5 Genome Sequencing.</title>
        <authorList>
            <person name="Lai Q."/>
            <person name="Li C."/>
            <person name="Shao Z."/>
        </authorList>
    </citation>
    <scope>NUCLEOTIDE SEQUENCE [LARGE SCALE GENOMIC DNA]</scope>
    <source>
        <strain evidence="3 4">MK-B5</strain>
    </source>
</reference>
<dbReference type="SUPFAM" id="SSF53474">
    <property type="entry name" value="alpha/beta-Hydrolases"/>
    <property type="match status" value="1"/>
</dbReference>
<keyword evidence="4" id="KW-1185">Reference proteome</keyword>
<dbReference type="Proteomes" id="UP000283993">
    <property type="component" value="Unassembled WGS sequence"/>
</dbReference>
<comment type="caution">
    <text evidence="3">The sequence shown here is derived from an EMBL/GenBank/DDBJ whole genome shotgun (WGS) entry which is preliminary data.</text>
</comment>
<organism evidence="3 4">
    <name type="scientific">Salinisphaera orenii MK-B5</name>
    <dbReference type="NCBI Taxonomy" id="856730"/>
    <lineage>
        <taxon>Bacteria</taxon>
        <taxon>Pseudomonadati</taxon>
        <taxon>Pseudomonadota</taxon>
        <taxon>Gammaproteobacteria</taxon>
        <taxon>Salinisphaerales</taxon>
        <taxon>Salinisphaeraceae</taxon>
        <taxon>Salinisphaera</taxon>
    </lineage>
</organism>
<evidence type="ECO:0000313" key="3">
    <source>
        <dbReference type="EMBL" id="ROO28660.1"/>
    </source>
</evidence>
<protein>
    <submittedName>
        <fullName evidence="3">Peptidase S15</fullName>
    </submittedName>
</protein>
<evidence type="ECO:0000313" key="4">
    <source>
        <dbReference type="Proteomes" id="UP000283993"/>
    </source>
</evidence>
<proteinExistence type="predicted"/>
<sequence length="680" mass="75850">MRRVRIFPNPVREVDGVWITMADGVRLAARIWMPEDAESEPVPAILEYIPYRKSDHTRARDDLNHPYFAGHGYASIRVDIRGSGDSEGVLTDEYTSQELEDGVRIIDWLAAQPWCDGNVGMIGISWGGFNGLQIAALQPEALKAVITVCSTDDRYADDVHYMGGCMLLDNLSWASVMFAGNASPPDPAVVGDNWRAMWLDRLKGSGLWLDQWTRHQHRDPYWKHGSVCEDFSRVQCPVFAVSGWADGYSNAVFRLLARLEAPCKGLVGPWSHRYPHLGKAGPAIGFLQESLRWWDHWLKGEDTGVMDEPALRAWMLDSIAPARSYEVRPGRWVGEAGWPSAHIIERRFALGDGTLVDAVDPDATDAPTDASAPRSICSPLKTGLMAGKWCSYANGPDLAGDQRDDDAGSLVFDTAPLAESLEILGAVVVELELAVDRPLAMIAARLNDVRPDGSVTRVTYGVLNLTHRDSHENPEPMVPGERYRIRLALNDIGQHFPAGHRLRLSLSSSYWPLVWPSPEPVTLTVWPSASLLRLPVRPPNDADRRLPELARPTGSMPTPNTVIEPGANDWQIVHDLGSGRFSLDVTDAEGVYRLENTDTQIEQRGTERYTAVGDDVLSAEGEARWTLGFHREGWRVRTHTETHMRVDADYFYIRATLMAEEDGEPVYHDEWNISVPRHHV</sequence>
<dbReference type="NCBIfam" id="TIGR00976">
    <property type="entry name" value="CocE_NonD"/>
    <property type="match status" value="1"/>
</dbReference>
<gene>
    <name evidence="3" type="ORF">SAOR_05225</name>
</gene>
<dbReference type="Gene3D" id="2.60.120.260">
    <property type="entry name" value="Galactose-binding domain-like"/>
    <property type="match status" value="1"/>
</dbReference>
<dbReference type="PANTHER" id="PTHR43056:SF10">
    <property type="entry name" value="COCE_NOND FAMILY, PUTATIVE (AFU_ORTHOLOGUE AFUA_7G00600)-RELATED"/>
    <property type="match status" value="1"/>
</dbReference>
<dbReference type="SUPFAM" id="SSF49785">
    <property type="entry name" value="Galactose-binding domain-like"/>
    <property type="match status" value="1"/>
</dbReference>
<dbReference type="InterPro" id="IPR005674">
    <property type="entry name" value="CocE/Ser_esterase"/>
</dbReference>
<dbReference type="Gene3D" id="3.40.50.1820">
    <property type="entry name" value="alpha/beta hydrolase"/>
    <property type="match status" value="1"/>
</dbReference>
<dbReference type="Pfam" id="PF02129">
    <property type="entry name" value="Peptidase_S15"/>
    <property type="match status" value="1"/>
</dbReference>
<dbReference type="PANTHER" id="PTHR43056">
    <property type="entry name" value="PEPTIDASE S9 PROLYL OLIGOPEPTIDASE"/>
    <property type="match status" value="1"/>
</dbReference>
<keyword evidence="1" id="KW-0378">Hydrolase</keyword>
<dbReference type="RefSeq" id="WP_123630519.1">
    <property type="nucleotide sequence ID" value="NZ_AYKH01000008.1"/>
</dbReference>
<evidence type="ECO:0000256" key="1">
    <source>
        <dbReference type="ARBA" id="ARBA00022801"/>
    </source>
</evidence>
<dbReference type="InterPro" id="IPR000383">
    <property type="entry name" value="Xaa-Pro-like_dom"/>
</dbReference>
<dbReference type="AlphaFoldDB" id="A0A423PST0"/>
<name>A0A423PST0_9GAMM</name>
<dbReference type="EMBL" id="AYKH01000008">
    <property type="protein sequence ID" value="ROO28660.1"/>
    <property type="molecule type" value="Genomic_DNA"/>
</dbReference>
<dbReference type="Pfam" id="PF08530">
    <property type="entry name" value="PepX_C"/>
    <property type="match status" value="1"/>
</dbReference>
<dbReference type="GO" id="GO:0008239">
    <property type="term" value="F:dipeptidyl-peptidase activity"/>
    <property type="evidence" value="ECO:0007669"/>
    <property type="project" value="InterPro"/>
</dbReference>
<dbReference type="InterPro" id="IPR050585">
    <property type="entry name" value="Xaa-Pro_dipeptidyl-ppase/CocE"/>
</dbReference>
<dbReference type="InterPro" id="IPR008979">
    <property type="entry name" value="Galactose-bd-like_sf"/>
</dbReference>
<dbReference type="Gene3D" id="1.10.3020.10">
    <property type="entry name" value="alpha-amino acid ester hydrolase ( Helical cap domain)"/>
    <property type="match status" value="1"/>
</dbReference>
<feature type="domain" description="Xaa-Pro dipeptidyl-peptidase C-terminal" evidence="2">
    <location>
        <begin position="291"/>
        <end position="550"/>
    </location>
</feature>
<accession>A0A423PST0</accession>
<dbReference type="InterPro" id="IPR029058">
    <property type="entry name" value="AB_hydrolase_fold"/>
</dbReference>
<dbReference type="SMART" id="SM00939">
    <property type="entry name" value="PepX_C"/>
    <property type="match status" value="1"/>
</dbReference>
<evidence type="ECO:0000259" key="2">
    <source>
        <dbReference type="SMART" id="SM00939"/>
    </source>
</evidence>